<sequence>MFFSDRTNIESILQAARDIDHEIIQVAQIMHEYAFTSVHQLDLMSEGRCVEDENKIVLIHIEKVQQREGQKLDRTDNIQIIYDYYKKYQKRLDIANLEEEEER</sequence>
<name>A0ABP1BRI2_9BRYO</name>
<reference evidence="1" key="1">
    <citation type="submission" date="2024-03" db="EMBL/GenBank/DDBJ databases">
        <authorList>
            <consortium name="ELIXIR-Norway"/>
            <consortium name="Elixir Norway"/>
        </authorList>
    </citation>
    <scope>NUCLEOTIDE SEQUENCE</scope>
</reference>
<accession>A0ABP1BRI2</accession>
<evidence type="ECO:0000313" key="1">
    <source>
        <dbReference type="EMBL" id="CAK9878650.1"/>
    </source>
</evidence>
<protein>
    <submittedName>
        <fullName evidence="1">Uncharacterized protein</fullName>
    </submittedName>
</protein>
<proteinExistence type="predicted"/>
<organism evidence="1 2">
    <name type="scientific">Sphagnum jensenii</name>
    <dbReference type="NCBI Taxonomy" id="128206"/>
    <lineage>
        <taxon>Eukaryota</taxon>
        <taxon>Viridiplantae</taxon>
        <taxon>Streptophyta</taxon>
        <taxon>Embryophyta</taxon>
        <taxon>Bryophyta</taxon>
        <taxon>Sphagnophytina</taxon>
        <taxon>Sphagnopsida</taxon>
        <taxon>Sphagnales</taxon>
        <taxon>Sphagnaceae</taxon>
        <taxon>Sphagnum</taxon>
    </lineage>
</organism>
<dbReference type="Proteomes" id="UP001497522">
    <property type="component" value="Chromosome 6"/>
</dbReference>
<evidence type="ECO:0000313" key="2">
    <source>
        <dbReference type="Proteomes" id="UP001497522"/>
    </source>
</evidence>
<gene>
    <name evidence="1" type="ORF">CSSPJE1EN2_LOCUS20436</name>
</gene>
<dbReference type="EMBL" id="OZ023707">
    <property type="protein sequence ID" value="CAK9878650.1"/>
    <property type="molecule type" value="Genomic_DNA"/>
</dbReference>
<keyword evidence="2" id="KW-1185">Reference proteome</keyword>